<dbReference type="AlphaFoldDB" id="A0A6U3SEL3"/>
<evidence type="ECO:0000256" key="1">
    <source>
        <dbReference type="SAM" id="MobiDB-lite"/>
    </source>
</evidence>
<sequence>MPRFSDSWVVDRTLFDYVQGGSCACCGFSHLFNPDGLKGLINAVSDLETDAANEEYNAALKSPWPEDMRDQIWADRVRLRHLMKKEMKDYAQFVHDCSSVIGGGDDVEALFQFCTSLGGRTLMRLFQMPRVELSERIGSIYNIHSAFSVVLCTVVEQVANFKLTAYDTDGRSPEEVAFEEALSFDRRGGFNLLIAKRLQGTKDYQINESVLRMFIHLIVRLLAGPKLLHRAPPGPKPEQQKQDSDDEDEGGVDGAAIGDEMVNGQKGPSFRSDRRIIRLLIARYWADQIIQKFRKKQKEQDEKQTNNGAEVGEAAASVDANATNKD</sequence>
<feature type="region of interest" description="Disordered" evidence="1">
    <location>
        <begin position="229"/>
        <end position="269"/>
    </location>
</feature>
<reference evidence="2" key="1">
    <citation type="submission" date="2021-01" db="EMBL/GenBank/DDBJ databases">
        <authorList>
            <person name="Corre E."/>
            <person name="Pelletier E."/>
            <person name="Niang G."/>
            <person name="Scheremetjew M."/>
            <person name="Finn R."/>
            <person name="Kale V."/>
            <person name="Holt S."/>
            <person name="Cochrane G."/>
            <person name="Meng A."/>
            <person name="Brown T."/>
            <person name="Cohen L."/>
        </authorList>
    </citation>
    <scope>NUCLEOTIDE SEQUENCE</scope>
    <source>
        <strain evidence="2">Pop2</strain>
    </source>
</reference>
<accession>A0A6U3SEL3</accession>
<feature type="region of interest" description="Disordered" evidence="1">
    <location>
        <begin position="295"/>
        <end position="326"/>
    </location>
</feature>
<proteinExistence type="predicted"/>
<gene>
    <name evidence="2" type="ORF">DBRI1063_LOCUS14944</name>
</gene>
<evidence type="ECO:0000313" key="2">
    <source>
        <dbReference type="EMBL" id="CAD9337768.1"/>
    </source>
</evidence>
<name>A0A6U3SEL3_9STRA</name>
<protein>
    <submittedName>
        <fullName evidence="2">Uncharacterized protein</fullName>
    </submittedName>
</protein>
<organism evidence="2">
    <name type="scientific">Ditylum brightwellii</name>
    <dbReference type="NCBI Taxonomy" id="49249"/>
    <lineage>
        <taxon>Eukaryota</taxon>
        <taxon>Sar</taxon>
        <taxon>Stramenopiles</taxon>
        <taxon>Ochrophyta</taxon>
        <taxon>Bacillariophyta</taxon>
        <taxon>Mediophyceae</taxon>
        <taxon>Lithodesmiophycidae</taxon>
        <taxon>Lithodesmiales</taxon>
        <taxon>Lithodesmiaceae</taxon>
        <taxon>Ditylum</taxon>
    </lineage>
</organism>
<dbReference type="EMBL" id="HBGN01023404">
    <property type="protein sequence ID" value="CAD9337768.1"/>
    <property type="molecule type" value="Transcribed_RNA"/>
</dbReference>